<evidence type="ECO:0000313" key="2">
    <source>
        <dbReference type="EMBL" id="CAG8604747.1"/>
    </source>
</evidence>
<comment type="caution">
    <text evidence="2">The sequence shown here is derived from an EMBL/GenBank/DDBJ whole genome shotgun (WGS) entry which is preliminary data.</text>
</comment>
<sequence length="166" mass="19294">MYFNLWAPSTTKSYSSKNDSSDQLDSPDSHITLASEFRKFRKPLKGREIEIEARGFPGALSNLEITRKVSHKEWISRLRALDKLNEQISDAEKNDRTAVLMDVEDLKELREEFEFLHKGVTELVRLTDDVKQIAIAKKQFASDRTKELTKDETSKMLIDRRSRIFS</sequence>
<name>A0A9N9GIN9_9GLOM</name>
<gene>
    <name evidence="2" type="ORF">AMORRO_LOCUS7941</name>
</gene>
<feature type="compositionally biased region" description="Polar residues" evidence="1">
    <location>
        <begin position="7"/>
        <end position="26"/>
    </location>
</feature>
<dbReference type="OrthoDB" id="10432997at2759"/>
<dbReference type="AlphaFoldDB" id="A0A9N9GIN9"/>
<keyword evidence="3" id="KW-1185">Reference proteome</keyword>
<evidence type="ECO:0000256" key="1">
    <source>
        <dbReference type="SAM" id="MobiDB-lite"/>
    </source>
</evidence>
<dbReference type="Proteomes" id="UP000789342">
    <property type="component" value="Unassembled WGS sequence"/>
</dbReference>
<dbReference type="EMBL" id="CAJVPV010006416">
    <property type="protein sequence ID" value="CAG8604747.1"/>
    <property type="molecule type" value="Genomic_DNA"/>
</dbReference>
<feature type="region of interest" description="Disordered" evidence="1">
    <location>
        <begin position="1"/>
        <end position="28"/>
    </location>
</feature>
<accession>A0A9N9GIN9</accession>
<reference evidence="2" key="1">
    <citation type="submission" date="2021-06" db="EMBL/GenBank/DDBJ databases">
        <authorList>
            <person name="Kallberg Y."/>
            <person name="Tangrot J."/>
            <person name="Rosling A."/>
        </authorList>
    </citation>
    <scope>NUCLEOTIDE SEQUENCE</scope>
    <source>
        <strain evidence="2">CL551</strain>
    </source>
</reference>
<evidence type="ECO:0000313" key="3">
    <source>
        <dbReference type="Proteomes" id="UP000789342"/>
    </source>
</evidence>
<proteinExistence type="predicted"/>
<protein>
    <submittedName>
        <fullName evidence="2">17966_t:CDS:1</fullName>
    </submittedName>
</protein>
<organism evidence="2 3">
    <name type="scientific">Acaulospora morrowiae</name>
    <dbReference type="NCBI Taxonomy" id="94023"/>
    <lineage>
        <taxon>Eukaryota</taxon>
        <taxon>Fungi</taxon>
        <taxon>Fungi incertae sedis</taxon>
        <taxon>Mucoromycota</taxon>
        <taxon>Glomeromycotina</taxon>
        <taxon>Glomeromycetes</taxon>
        <taxon>Diversisporales</taxon>
        <taxon>Acaulosporaceae</taxon>
        <taxon>Acaulospora</taxon>
    </lineage>
</organism>